<name>A0ABU7KS77_9ACTN</name>
<evidence type="ECO:0000313" key="2">
    <source>
        <dbReference type="EMBL" id="MEE2052153.1"/>
    </source>
</evidence>
<evidence type="ECO:0000313" key="3">
    <source>
        <dbReference type="Proteomes" id="UP001348641"/>
    </source>
</evidence>
<sequence length="69" mass="8137">MDKPRGKDSFSLLYRTGFRINYALLHVMGPASQSPETDPQNRAKKEYERRRGLHRAWKAHQRSESHDRA</sequence>
<reference evidence="2 3" key="1">
    <citation type="submission" date="2023-07" db="EMBL/GenBank/DDBJ databases">
        <authorList>
            <person name="Girao M."/>
            <person name="Carvalho M.F."/>
        </authorList>
    </citation>
    <scope>NUCLEOTIDE SEQUENCE [LARGE SCALE GENOMIC DNA]</scope>
    <source>
        <strain evidence="2 3">66/93</strain>
    </source>
</reference>
<protein>
    <submittedName>
        <fullName evidence="2">Uncharacterized protein</fullName>
    </submittedName>
</protein>
<accession>A0ABU7KS77</accession>
<feature type="compositionally biased region" description="Basic residues" evidence="1">
    <location>
        <begin position="51"/>
        <end position="60"/>
    </location>
</feature>
<proteinExistence type="predicted"/>
<comment type="caution">
    <text evidence="2">The sequence shown here is derived from an EMBL/GenBank/DDBJ whole genome shotgun (WGS) entry which is preliminary data.</text>
</comment>
<dbReference type="RefSeq" id="WP_330159197.1">
    <property type="nucleotide sequence ID" value="NZ_BAAAJA010000004.1"/>
</dbReference>
<evidence type="ECO:0000256" key="1">
    <source>
        <dbReference type="SAM" id="MobiDB-lite"/>
    </source>
</evidence>
<dbReference type="Proteomes" id="UP001348641">
    <property type="component" value="Unassembled WGS sequence"/>
</dbReference>
<organism evidence="2 3">
    <name type="scientific">Nocardiopsis tropica</name>
    <dbReference type="NCBI Taxonomy" id="109330"/>
    <lineage>
        <taxon>Bacteria</taxon>
        <taxon>Bacillati</taxon>
        <taxon>Actinomycetota</taxon>
        <taxon>Actinomycetes</taxon>
        <taxon>Streptosporangiales</taxon>
        <taxon>Nocardiopsidaceae</taxon>
        <taxon>Nocardiopsis</taxon>
    </lineage>
</organism>
<gene>
    <name evidence="2" type="ORF">Q8A49_16765</name>
</gene>
<feature type="compositionally biased region" description="Basic and acidic residues" evidence="1">
    <location>
        <begin position="39"/>
        <end position="50"/>
    </location>
</feature>
<dbReference type="EMBL" id="JAUUCC010000040">
    <property type="protein sequence ID" value="MEE2052153.1"/>
    <property type="molecule type" value="Genomic_DNA"/>
</dbReference>
<feature type="region of interest" description="Disordered" evidence="1">
    <location>
        <begin position="30"/>
        <end position="69"/>
    </location>
</feature>